<reference evidence="3" key="1">
    <citation type="journal article" date="2022" name="bioRxiv">
        <title>Genomics of Preaxostyla Flagellates Illuminates Evolutionary Transitions and the Path Towards Mitochondrial Loss.</title>
        <authorList>
            <person name="Novak L.V.F."/>
            <person name="Treitli S.C."/>
            <person name="Pyrih J."/>
            <person name="Halakuc P."/>
            <person name="Pipaliya S.V."/>
            <person name="Vacek V."/>
            <person name="Brzon O."/>
            <person name="Soukal P."/>
            <person name="Eme L."/>
            <person name="Dacks J.B."/>
            <person name="Karnkowska A."/>
            <person name="Elias M."/>
            <person name="Hampl V."/>
        </authorList>
    </citation>
    <scope>NUCLEOTIDE SEQUENCE</scope>
    <source>
        <strain evidence="3">RCP-MX</strain>
    </source>
</reference>
<protein>
    <submittedName>
        <fullName evidence="3">Uncharacterized protein</fullName>
    </submittedName>
</protein>
<feature type="region of interest" description="Disordered" evidence="2">
    <location>
        <begin position="235"/>
        <end position="274"/>
    </location>
</feature>
<sequence>MAAAQQPTPAEFRRLECLVAKQKEDLAAAKAEHLKQNSEIVQKYVALQRIATELGAQLRQAQRQTQDLQEALRKTKIENTALTHENILLKTIYERYKQILPPASGSPLLGKNSPKPGDPEIPVSHGLRLNPSPKSSSPPLGDSKKVGALLAPVILTLEQNKTLVDDVLKKLSAPTTSGAVLKENHIPAHDVIPTIKATPAPRRTPLAAAPITPIPVAALPLVAPATPLKTTVLVPGTPVPPHKPAAPPAPEISQPAPDPAAPAPGKGERPQPIPSSVAISGVVVDAIPACPPLISPLPAGFQVLDDDNDDSAPARNPITAIATPVGEPAPPTGGPAAMMVEEPAWSLAGAGPPPTVAPARALPQKRLPLPSPPRQPISYATPPLNRKLRKGDPHTFGINEDFTIPEHRRKRTRGPAAVRPQAAAAHRTTQDVDEGAERGGEASTVPPEVNPADPGKADE</sequence>
<feature type="compositionally biased region" description="Pro residues" evidence="2">
    <location>
        <begin position="237"/>
        <end position="262"/>
    </location>
</feature>
<evidence type="ECO:0000313" key="4">
    <source>
        <dbReference type="Proteomes" id="UP001141327"/>
    </source>
</evidence>
<gene>
    <name evidence="3" type="ORF">PAPYR_8052</name>
</gene>
<name>A0ABQ8UBJ1_9EUKA</name>
<comment type="caution">
    <text evidence="3">The sequence shown here is derived from an EMBL/GenBank/DDBJ whole genome shotgun (WGS) entry which is preliminary data.</text>
</comment>
<feature type="compositionally biased region" description="Low complexity" evidence="2">
    <location>
        <begin position="416"/>
        <end position="425"/>
    </location>
</feature>
<evidence type="ECO:0000256" key="2">
    <source>
        <dbReference type="SAM" id="MobiDB-lite"/>
    </source>
</evidence>
<feature type="coiled-coil region" evidence="1">
    <location>
        <begin position="12"/>
        <end position="78"/>
    </location>
</feature>
<keyword evidence="1" id="KW-0175">Coiled coil</keyword>
<evidence type="ECO:0000313" key="3">
    <source>
        <dbReference type="EMBL" id="KAJ4456657.1"/>
    </source>
</evidence>
<proteinExistence type="predicted"/>
<keyword evidence="4" id="KW-1185">Reference proteome</keyword>
<accession>A0ABQ8UBJ1</accession>
<dbReference type="Proteomes" id="UP001141327">
    <property type="component" value="Unassembled WGS sequence"/>
</dbReference>
<feature type="region of interest" description="Disordered" evidence="2">
    <location>
        <begin position="350"/>
        <end position="459"/>
    </location>
</feature>
<organism evidence="3 4">
    <name type="scientific">Paratrimastix pyriformis</name>
    <dbReference type="NCBI Taxonomy" id="342808"/>
    <lineage>
        <taxon>Eukaryota</taxon>
        <taxon>Metamonada</taxon>
        <taxon>Preaxostyla</taxon>
        <taxon>Paratrimastigidae</taxon>
        <taxon>Paratrimastix</taxon>
    </lineage>
</organism>
<evidence type="ECO:0000256" key="1">
    <source>
        <dbReference type="SAM" id="Coils"/>
    </source>
</evidence>
<dbReference type="EMBL" id="JAPMOS010000064">
    <property type="protein sequence ID" value="KAJ4456657.1"/>
    <property type="molecule type" value="Genomic_DNA"/>
</dbReference>
<feature type="region of interest" description="Disordered" evidence="2">
    <location>
        <begin position="104"/>
        <end position="143"/>
    </location>
</feature>